<gene>
    <name evidence="2" type="ORF">LCGC14_0250080</name>
</gene>
<proteinExistence type="predicted"/>
<feature type="region of interest" description="Disordered" evidence="1">
    <location>
        <begin position="67"/>
        <end position="144"/>
    </location>
</feature>
<organism evidence="2">
    <name type="scientific">marine sediment metagenome</name>
    <dbReference type="NCBI Taxonomy" id="412755"/>
    <lineage>
        <taxon>unclassified sequences</taxon>
        <taxon>metagenomes</taxon>
        <taxon>ecological metagenomes</taxon>
    </lineage>
</organism>
<feature type="compositionally biased region" description="Acidic residues" evidence="1">
    <location>
        <begin position="76"/>
        <end position="99"/>
    </location>
</feature>
<accession>A0A0F9U5D9</accession>
<feature type="compositionally biased region" description="Basic and acidic residues" evidence="1">
    <location>
        <begin position="130"/>
        <end position="144"/>
    </location>
</feature>
<feature type="compositionally biased region" description="Basic residues" evidence="1">
    <location>
        <begin position="118"/>
        <end position="129"/>
    </location>
</feature>
<dbReference type="EMBL" id="LAZR01000129">
    <property type="protein sequence ID" value="KKN88445.1"/>
    <property type="molecule type" value="Genomic_DNA"/>
</dbReference>
<evidence type="ECO:0000256" key="1">
    <source>
        <dbReference type="SAM" id="MobiDB-lite"/>
    </source>
</evidence>
<reference evidence="2" key="1">
    <citation type="journal article" date="2015" name="Nature">
        <title>Complex archaea that bridge the gap between prokaryotes and eukaryotes.</title>
        <authorList>
            <person name="Spang A."/>
            <person name="Saw J.H."/>
            <person name="Jorgensen S.L."/>
            <person name="Zaremba-Niedzwiedzka K."/>
            <person name="Martijn J."/>
            <person name="Lind A.E."/>
            <person name="van Eijk R."/>
            <person name="Schleper C."/>
            <person name="Guy L."/>
            <person name="Ettema T.J."/>
        </authorList>
    </citation>
    <scope>NUCLEOTIDE SEQUENCE</scope>
</reference>
<evidence type="ECO:0000313" key="2">
    <source>
        <dbReference type="EMBL" id="KKN88445.1"/>
    </source>
</evidence>
<comment type="caution">
    <text evidence="2">The sequence shown here is derived from an EMBL/GenBank/DDBJ whole genome shotgun (WGS) entry which is preliminary data.</text>
</comment>
<sequence length="478" mass="52544">MSTLQIERGLAVELLVAIGFKTAGQMKDGKLNKKICQLDKIGKPDDAVLDEDQESLLAEILQTIEDGDKITLVDELPPDTADDDADTDTDVDGEGEDTPETVSDNDREEGEDTPDPKPKKKGRGRPRGSKNKDGGEKPEKKNVPEDVIGDDVLYSEVSSGIELVTAKRAKKLLGWKEEADDEDFGSSFLYRGLNKKKVRCANVLSNRPFRLAIAKRYANEILRGKWKLNGESVIIDRLGQVQDAQHRLVGLVLAEDMRQDDEEKWGEKSVAIETIIVLGIEESKGVVDTLNLGLKRSLKDVLFRNQEIVPDENSNVKKKLSGVLAGAVRLAWLYGSGRKVSDAPHFPHSEALDFLADNPDIVLTAERITDLNDSGDEKNRISSYITLAYATGLAYLMEEARSEEDSTEFWTAFADGSKKMHPVRLALNSVATSTGYGRDAVVSVIFKAFNLMTAGEEITAKAVKPKKGKLVTIAGEEK</sequence>
<dbReference type="AlphaFoldDB" id="A0A0F9U5D9"/>
<name>A0A0F9U5D9_9ZZZZ</name>
<protein>
    <submittedName>
        <fullName evidence="2">Uncharacterized protein</fullName>
    </submittedName>
</protein>